<accession>A0ABT9VW70</accession>
<sequence>MIDQSYGEWVTFFEMNHSFHISKLEKDWLGNWKLVHWDGEPGFIGGAAMDLSNNDGVILGASSITNDHENKHTSFYYGMIANSKVDQIKLEKKEWTDKNVALIETERYRFFFYVAYDRLDPFSLQALSNGEVIQQFGGGIPD</sequence>
<proteinExistence type="predicted"/>
<evidence type="ECO:0000313" key="1">
    <source>
        <dbReference type="EMBL" id="MDQ0165248.1"/>
    </source>
</evidence>
<dbReference type="RefSeq" id="WP_307392088.1">
    <property type="nucleotide sequence ID" value="NZ_BAAADK010000045.1"/>
</dbReference>
<protein>
    <submittedName>
        <fullName evidence="1">Uncharacterized protein</fullName>
    </submittedName>
</protein>
<reference evidence="1 2" key="1">
    <citation type="submission" date="2023-07" db="EMBL/GenBank/DDBJ databases">
        <title>Genomic Encyclopedia of Type Strains, Phase IV (KMG-IV): sequencing the most valuable type-strain genomes for metagenomic binning, comparative biology and taxonomic classification.</title>
        <authorList>
            <person name="Goeker M."/>
        </authorList>
    </citation>
    <scope>NUCLEOTIDE SEQUENCE [LARGE SCALE GENOMIC DNA]</scope>
    <source>
        <strain evidence="1 2">DSM 12751</strain>
    </source>
</reference>
<evidence type="ECO:0000313" key="2">
    <source>
        <dbReference type="Proteomes" id="UP001235840"/>
    </source>
</evidence>
<organism evidence="1 2">
    <name type="scientific">Caldalkalibacillus horti</name>
    <dbReference type="NCBI Taxonomy" id="77523"/>
    <lineage>
        <taxon>Bacteria</taxon>
        <taxon>Bacillati</taxon>
        <taxon>Bacillota</taxon>
        <taxon>Bacilli</taxon>
        <taxon>Bacillales</taxon>
        <taxon>Bacillaceae</taxon>
        <taxon>Caldalkalibacillus</taxon>
    </lineage>
</organism>
<comment type="caution">
    <text evidence="1">The sequence shown here is derived from an EMBL/GenBank/DDBJ whole genome shotgun (WGS) entry which is preliminary data.</text>
</comment>
<dbReference type="EMBL" id="JAUSTY010000004">
    <property type="protein sequence ID" value="MDQ0165248.1"/>
    <property type="molecule type" value="Genomic_DNA"/>
</dbReference>
<dbReference type="Proteomes" id="UP001235840">
    <property type="component" value="Unassembled WGS sequence"/>
</dbReference>
<gene>
    <name evidence="1" type="ORF">J2S11_001148</name>
</gene>
<name>A0ABT9VW70_9BACI</name>
<keyword evidence="2" id="KW-1185">Reference proteome</keyword>